<keyword evidence="4" id="KW-0762">Sugar transport</keyword>
<dbReference type="InterPro" id="IPR001996">
    <property type="entry name" value="PTS_IIB_1"/>
</dbReference>
<evidence type="ECO:0000313" key="16">
    <source>
        <dbReference type="EMBL" id="TCN18076.1"/>
    </source>
</evidence>
<evidence type="ECO:0000256" key="4">
    <source>
        <dbReference type="ARBA" id="ARBA00022597"/>
    </source>
</evidence>
<dbReference type="InterPro" id="IPR011055">
    <property type="entry name" value="Dup_hybrid_motif"/>
</dbReference>
<evidence type="ECO:0000313" key="17">
    <source>
        <dbReference type="Proteomes" id="UP000295689"/>
    </source>
</evidence>
<dbReference type="Proteomes" id="UP000295689">
    <property type="component" value="Unassembled WGS sequence"/>
</dbReference>
<evidence type="ECO:0000259" key="14">
    <source>
        <dbReference type="PROSITE" id="PS51098"/>
    </source>
</evidence>
<dbReference type="InterPro" id="IPR050429">
    <property type="entry name" value="PTS_Glucose_EIICBA"/>
</dbReference>
<name>A0A4R2AW93_9BACI</name>
<evidence type="ECO:0000256" key="11">
    <source>
        <dbReference type="PROSITE-ProRule" id="PRU00421"/>
    </source>
</evidence>
<evidence type="ECO:0000256" key="8">
    <source>
        <dbReference type="ARBA" id="ARBA00022777"/>
    </source>
</evidence>
<feature type="transmembrane region" description="Helical" evidence="12">
    <location>
        <begin position="124"/>
        <end position="148"/>
    </location>
</feature>
<dbReference type="PROSITE" id="PS01035">
    <property type="entry name" value="PTS_EIIB_TYPE_1_CYS"/>
    <property type="match status" value="1"/>
</dbReference>
<dbReference type="InterPro" id="IPR018113">
    <property type="entry name" value="PTrfase_EIIB_Cys"/>
</dbReference>
<dbReference type="FunFam" id="2.70.70.10:FF:000001">
    <property type="entry name" value="PTS system glucose-specific IIA component"/>
    <property type="match status" value="1"/>
</dbReference>
<keyword evidence="9 12" id="KW-1133">Transmembrane helix</keyword>
<accession>A0A4R2AW93</accession>
<dbReference type="InterPro" id="IPR036878">
    <property type="entry name" value="Glu_permease_IIB"/>
</dbReference>
<feature type="transmembrane region" description="Helical" evidence="12">
    <location>
        <begin position="209"/>
        <end position="231"/>
    </location>
</feature>
<feature type="transmembrane region" description="Helical" evidence="12">
    <location>
        <begin position="16"/>
        <end position="36"/>
    </location>
</feature>
<feature type="active site" description="Phosphocysteine intermediate; for EIIB activity" evidence="11">
    <location>
        <position position="448"/>
    </location>
</feature>
<proteinExistence type="predicted"/>
<evidence type="ECO:0000256" key="5">
    <source>
        <dbReference type="ARBA" id="ARBA00022679"/>
    </source>
</evidence>
<evidence type="ECO:0000259" key="13">
    <source>
        <dbReference type="PROSITE" id="PS51093"/>
    </source>
</evidence>
<evidence type="ECO:0000256" key="9">
    <source>
        <dbReference type="ARBA" id="ARBA00022989"/>
    </source>
</evidence>
<dbReference type="GO" id="GO:0055056">
    <property type="term" value="F:D-glucose transmembrane transporter activity"/>
    <property type="evidence" value="ECO:0007669"/>
    <property type="project" value="InterPro"/>
</dbReference>
<dbReference type="PROSITE" id="PS51098">
    <property type="entry name" value="PTS_EIIB_TYPE_1"/>
    <property type="match status" value="1"/>
</dbReference>
<dbReference type="NCBIfam" id="TIGR02002">
    <property type="entry name" value="PTS-II-BC-glcB"/>
    <property type="match status" value="1"/>
</dbReference>
<dbReference type="PROSITE" id="PS51093">
    <property type="entry name" value="PTS_EIIA_TYPE_1"/>
    <property type="match status" value="1"/>
</dbReference>
<dbReference type="CDD" id="cd00212">
    <property type="entry name" value="PTS_IIB_glc"/>
    <property type="match status" value="1"/>
</dbReference>
<dbReference type="NCBIfam" id="TIGR00826">
    <property type="entry name" value="EIIB_glc"/>
    <property type="match status" value="1"/>
</dbReference>
<evidence type="ECO:0000256" key="12">
    <source>
        <dbReference type="SAM" id="Phobius"/>
    </source>
</evidence>
<gene>
    <name evidence="16" type="ORF">EV146_1212</name>
</gene>
<dbReference type="EMBL" id="SLVV01000021">
    <property type="protein sequence ID" value="TCN18076.1"/>
    <property type="molecule type" value="Genomic_DNA"/>
</dbReference>
<dbReference type="InterPro" id="IPR011299">
    <property type="entry name" value="PTS_IIBC_glc"/>
</dbReference>
<comment type="caution">
    <text evidence="16">The sequence shown here is derived from an EMBL/GenBank/DDBJ whole genome shotgun (WGS) entry which is preliminary data.</text>
</comment>
<dbReference type="PROSITE" id="PS00371">
    <property type="entry name" value="PTS_EIIA_TYPE_1_HIS"/>
    <property type="match status" value="1"/>
</dbReference>
<dbReference type="GO" id="GO:0005886">
    <property type="term" value="C:plasma membrane"/>
    <property type="evidence" value="ECO:0007669"/>
    <property type="project" value="UniProtKB-SubCell"/>
</dbReference>
<dbReference type="GO" id="GO:0090563">
    <property type="term" value="F:protein-phosphocysteine-sugar phosphotransferase activity"/>
    <property type="evidence" value="ECO:0007669"/>
    <property type="project" value="TreeGrafter"/>
</dbReference>
<keyword evidence="7 12" id="KW-0812">Transmembrane</keyword>
<dbReference type="Pfam" id="PF00358">
    <property type="entry name" value="PTS_EIIA_1"/>
    <property type="match status" value="1"/>
</dbReference>
<dbReference type="RefSeq" id="WP_132011446.1">
    <property type="nucleotide sequence ID" value="NZ_JABUHM010000021.1"/>
</dbReference>
<dbReference type="GO" id="GO:0016301">
    <property type="term" value="F:kinase activity"/>
    <property type="evidence" value="ECO:0007669"/>
    <property type="project" value="UniProtKB-KW"/>
</dbReference>
<evidence type="ECO:0000259" key="15">
    <source>
        <dbReference type="PROSITE" id="PS51103"/>
    </source>
</evidence>
<feature type="transmembrane region" description="Helical" evidence="12">
    <location>
        <begin position="66"/>
        <end position="84"/>
    </location>
</feature>
<comment type="subcellular location">
    <subcellularLocation>
        <location evidence="1">Cell membrane</location>
        <topology evidence="1">Multi-pass membrane protein</topology>
    </subcellularLocation>
</comment>
<feature type="transmembrane region" description="Helical" evidence="12">
    <location>
        <begin position="90"/>
        <end position="112"/>
    </location>
</feature>
<dbReference type="PANTHER" id="PTHR30009:SF20">
    <property type="entry name" value="PTS SYSTEM GLUCOSE-SPECIFIC EIICB COMPONENT-RELATED"/>
    <property type="match status" value="1"/>
</dbReference>
<dbReference type="InterPro" id="IPR013013">
    <property type="entry name" value="PTS_EIIC_1"/>
</dbReference>
<feature type="transmembrane region" description="Helical" evidence="12">
    <location>
        <begin position="325"/>
        <end position="344"/>
    </location>
</feature>
<feature type="transmembrane region" description="Helical" evidence="12">
    <location>
        <begin position="301"/>
        <end position="319"/>
    </location>
</feature>
<evidence type="ECO:0000256" key="1">
    <source>
        <dbReference type="ARBA" id="ARBA00004651"/>
    </source>
</evidence>
<dbReference type="GO" id="GO:0009401">
    <property type="term" value="P:phosphoenolpyruvate-dependent sugar phosphotransferase system"/>
    <property type="evidence" value="ECO:0007669"/>
    <property type="project" value="UniProtKB-KW"/>
</dbReference>
<evidence type="ECO:0000256" key="10">
    <source>
        <dbReference type="ARBA" id="ARBA00023136"/>
    </source>
</evidence>
<keyword evidence="10 12" id="KW-0472">Membrane</keyword>
<feature type="domain" description="PTS EIIB type-1" evidence="14">
    <location>
        <begin position="426"/>
        <end position="507"/>
    </location>
</feature>
<reference evidence="16 17" key="1">
    <citation type="journal article" date="2015" name="Stand. Genomic Sci.">
        <title>Genomic Encyclopedia of Bacterial and Archaeal Type Strains, Phase III: the genomes of soil and plant-associated and newly described type strains.</title>
        <authorList>
            <person name="Whitman W.B."/>
            <person name="Woyke T."/>
            <person name="Klenk H.P."/>
            <person name="Zhou Y."/>
            <person name="Lilburn T.G."/>
            <person name="Beck B.J."/>
            <person name="De Vos P."/>
            <person name="Vandamme P."/>
            <person name="Eisen J.A."/>
            <person name="Garrity G."/>
            <person name="Hugenholtz P."/>
            <person name="Kyrpides N.C."/>
        </authorList>
    </citation>
    <scope>NUCLEOTIDE SEQUENCE [LARGE SCALE GENOMIC DNA]</scope>
    <source>
        <strain evidence="16 17">CV53</strain>
    </source>
</reference>
<feature type="transmembrane region" description="Helical" evidence="12">
    <location>
        <begin position="277"/>
        <end position="294"/>
    </location>
</feature>
<feature type="domain" description="PTS EIIA type-1" evidence="13">
    <location>
        <begin position="554"/>
        <end position="658"/>
    </location>
</feature>
<dbReference type="Gene3D" id="2.70.70.10">
    <property type="entry name" value="Glucose Permease (Domain IIA)"/>
    <property type="match status" value="1"/>
</dbReference>
<keyword evidence="6" id="KW-0598">Phosphotransferase system</keyword>
<dbReference type="InterPro" id="IPR004719">
    <property type="entry name" value="PTS_maltose/Glc_sub_IIC"/>
</dbReference>
<dbReference type="InterPro" id="IPR003352">
    <property type="entry name" value="PTS_EIIC"/>
</dbReference>
<dbReference type="FunFam" id="3.30.1360.60:FF:000001">
    <property type="entry name" value="PTS system glucose-specific IIBC component PtsG"/>
    <property type="match status" value="1"/>
</dbReference>
<dbReference type="CDD" id="cd00210">
    <property type="entry name" value="PTS_IIA_glc"/>
    <property type="match status" value="1"/>
</dbReference>
<keyword evidence="5" id="KW-0808">Transferase</keyword>
<dbReference type="PROSITE" id="PS51103">
    <property type="entry name" value="PTS_EIIC_TYPE_1"/>
    <property type="match status" value="1"/>
</dbReference>
<evidence type="ECO:0000256" key="3">
    <source>
        <dbReference type="ARBA" id="ARBA00022475"/>
    </source>
</evidence>
<keyword evidence="17" id="KW-1185">Reference proteome</keyword>
<organism evidence="16 17">
    <name type="scientific">Mesobacillus foraminis</name>
    <dbReference type="NCBI Taxonomy" id="279826"/>
    <lineage>
        <taxon>Bacteria</taxon>
        <taxon>Bacillati</taxon>
        <taxon>Bacillota</taxon>
        <taxon>Bacilli</taxon>
        <taxon>Bacillales</taxon>
        <taxon>Bacillaceae</taxon>
        <taxon>Mesobacillus</taxon>
    </lineage>
</organism>
<feature type="transmembrane region" description="Helical" evidence="12">
    <location>
        <begin position="356"/>
        <end position="373"/>
    </location>
</feature>
<dbReference type="PANTHER" id="PTHR30009">
    <property type="entry name" value="CYTOCHROME C-TYPE SYNTHESIS PROTEIN AND PTS TRANSMEMBRANE COMPONENT"/>
    <property type="match status" value="1"/>
</dbReference>
<sequence length="686" mass="73780">MLKNAFGVLQKVGKALMLPVALLPAAGILLALGAALRNPALLELAPFLDNNGVDLVAAVMQKAGDIVFGNLPLLFAVGVAVGLAGGEGTAALAAIIGYLIMNVTMGTALGLTPEDVNGLNYANVLGIPTLQTGVFGGIIVGILAATMYNRFFEIELPSYLGFFAGKRFVPIITAASAIVLGLLMLVIWPPIQNGLNAFSQNMVHANLTLSAFIFGVIERSLIPFGLHHIFYSPFWYEFGEYTTRAGEVVRGDQRIFMAQITDNIQNLTAGTFMTGKFPFMMFGLPAAALAIYHEARPERKVIVGGLMLSAALTSFLTGITEPLEFSFLFVAPVLFGIHAVFAGLSFMTMHLLNVKIGMTFSGGLIDYILFGLINPQTNAWLVIPVGLVFAVIYYFGFRFAIRKFNLMTPGREEVTEENEGTASKAGDLPYQVLEAMGGQGNIAHLDACITRLRVSVNDIKNVDKDRLKQLGAAGVLEVGNNIQAIFGPRSETIKGQMKDIMSGKRPRPVETSPAEEIEQQIEEVNPEALQTENGSDVFVSPIKGEIKPITEVPDAVFSGKMMGDGFAIIPSEGVVVSPVNGKIINLFPTKHAMGILSDSGREILIHVGIDTVNLKGQGFETLVNENDRIEKGQPLLKVDLDYIKQNATSIMTPIVFTNLSEGESVVIKKQGNIDLAEEGIVEISKS</sequence>
<dbReference type="GO" id="GO:1904659">
    <property type="term" value="P:D-glucose transmembrane transport"/>
    <property type="evidence" value="ECO:0007669"/>
    <property type="project" value="InterPro"/>
</dbReference>
<keyword evidence="8" id="KW-0418">Kinase</keyword>
<keyword evidence="3" id="KW-1003">Cell membrane</keyword>
<evidence type="ECO:0000256" key="2">
    <source>
        <dbReference type="ARBA" id="ARBA00022448"/>
    </source>
</evidence>
<evidence type="ECO:0000256" key="6">
    <source>
        <dbReference type="ARBA" id="ARBA00022683"/>
    </source>
</evidence>
<dbReference type="NCBIfam" id="TIGR00852">
    <property type="entry name" value="pts-Glc"/>
    <property type="match status" value="1"/>
</dbReference>
<feature type="transmembrane region" description="Helical" evidence="12">
    <location>
        <begin position="379"/>
        <end position="401"/>
    </location>
</feature>
<dbReference type="AlphaFoldDB" id="A0A4R2AW93"/>
<dbReference type="SUPFAM" id="SSF55604">
    <property type="entry name" value="Glucose permease domain IIB"/>
    <property type="match status" value="1"/>
</dbReference>
<dbReference type="Gene3D" id="3.30.1360.60">
    <property type="entry name" value="Glucose permease domain IIB"/>
    <property type="match status" value="1"/>
</dbReference>
<dbReference type="Pfam" id="PF02378">
    <property type="entry name" value="PTS_EIIC"/>
    <property type="match status" value="1"/>
</dbReference>
<dbReference type="NCBIfam" id="TIGR00830">
    <property type="entry name" value="PTBA"/>
    <property type="match status" value="1"/>
</dbReference>
<dbReference type="GO" id="GO:0008982">
    <property type="term" value="F:protein-N(PI)-phosphohistidine-sugar phosphotransferase activity"/>
    <property type="evidence" value="ECO:0007669"/>
    <property type="project" value="InterPro"/>
</dbReference>
<dbReference type="Pfam" id="PF00367">
    <property type="entry name" value="PTS_EIIB"/>
    <property type="match status" value="1"/>
</dbReference>
<keyword evidence="2" id="KW-0813">Transport</keyword>
<protein>
    <submittedName>
        <fullName evidence="16">PTS system D-glucosamine-specific IIC component</fullName>
    </submittedName>
</protein>
<dbReference type="SUPFAM" id="SSF51261">
    <property type="entry name" value="Duplicated hybrid motif"/>
    <property type="match status" value="1"/>
</dbReference>
<evidence type="ECO:0000256" key="7">
    <source>
        <dbReference type="ARBA" id="ARBA00022692"/>
    </source>
</evidence>
<dbReference type="InterPro" id="IPR001127">
    <property type="entry name" value="PTS_EIIA_1_perm"/>
</dbReference>
<feature type="transmembrane region" description="Helical" evidence="12">
    <location>
        <begin position="168"/>
        <end position="188"/>
    </location>
</feature>
<feature type="domain" description="PTS EIIC type-1" evidence="15">
    <location>
        <begin position="3"/>
        <end position="413"/>
    </location>
</feature>